<gene>
    <name evidence="2" type="ORF">DW888_15875</name>
</gene>
<protein>
    <submittedName>
        <fullName evidence="2">Uncharacterized protein</fullName>
    </submittedName>
</protein>
<accession>A0A413VIR2</accession>
<feature type="chain" id="PRO_5019116283" evidence="1">
    <location>
        <begin position="21"/>
        <end position="252"/>
    </location>
</feature>
<evidence type="ECO:0000313" key="2">
    <source>
        <dbReference type="EMBL" id="RHB33457.1"/>
    </source>
</evidence>
<feature type="signal peptide" evidence="1">
    <location>
        <begin position="1"/>
        <end position="20"/>
    </location>
</feature>
<dbReference type="Proteomes" id="UP000284379">
    <property type="component" value="Unassembled WGS sequence"/>
</dbReference>
<dbReference type="RefSeq" id="WP_122201951.1">
    <property type="nucleotide sequence ID" value="NZ_CABJFV010000015.1"/>
</dbReference>
<evidence type="ECO:0000313" key="3">
    <source>
        <dbReference type="Proteomes" id="UP000284379"/>
    </source>
</evidence>
<evidence type="ECO:0000256" key="1">
    <source>
        <dbReference type="SAM" id="SignalP"/>
    </source>
</evidence>
<proteinExistence type="predicted"/>
<name>A0A413VIR2_9BACE</name>
<organism evidence="2 3">
    <name type="scientific">Bacteroides nordii</name>
    <dbReference type="NCBI Taxonomy" id="291645"/>
    <lineage>
        <taxon>Bacteria</taxon>
        <taxon>Pseudomonadati</taxon>
        <taxon>Bacteroidota</taxon>
        <taxon>Bacteroidia</taxon>
        <taxon>Bacteroidales</taxon>
        <taxon>Bacteroidaceae</taxon>
        <taxon>Bacteroides</taxon>
    </lineage>
</organism>
<dbReference type="EMBL" id="QSGO01000015">
    <property type="protein sequence ID" value="RHB33457.1"/>
    <property type="molecule type" value="Genomic_DNA"/>
</dbReference>
<reference evidence="2 3" key="1">
    <citation type="submission" date="2018-08" db="EMBL/GenBank/DDBJ databases">
        <title>A genome reference for cultivated species of the human gut microbiota.</title>
        <authorList>
            <person name="Zou Y."/>
            <person name="Xue W."/>
            <person name="Luo G."/>
        </authorList>
    </citation>
    <scope>NUCLEOTIDE SEQUENCE [LARGE SCALE GENOMIC DNA]</scope>
    <source>
        <strain evidence="2 3">AM40-30BH</strain>
    </source>
</reference>
<sequence length="252" mass="28452">MKRLTLILFAALCIAANLSAQNKPGKGSFGTEVQFNPFDQNGETFKLDGLKFRYFVTDKDAIRLKLGFNLDHSNFTNKEEGETQADYTSTEFKYNVGDFRLDAGYERHFDISKRVNIYVGGSFGFTRHFASTKLETVSNELSTTFKGEITNGAITPDSNADELDIENMLPAVNDRAYWGINAAIFTGLDFYVYKGLYVGTELGLKLENRKSSKMTYRAVADKTNYLEETTDKAITTKVKTYIEPVLRLGWTF</sequence>
<keyword evidence="1" id="KW-0732">Signal</keyword>
<comment type="caution">
    <text evidence="2">The sequence shown here is derived from an EMBL/GenBank/DDBJ whole genome shotgun (WGS) entry which is preliminary data.</text>
</comment>
<dbReference type="AlphaFoldDB" id="A0A413VIR2"/>